<feature type="domain" description="BPG-independent PGAM N-terminal" evidence="11">
    <location>
        <begin position="40"/>
        <end position="223"/>
    </location>
</feature>
<keyword evidence="8" id="KW-0413">Isomerase</keyword>
<evidence type="ECO:0000256" key="5">
    <source>
        <dbReference type="ARBA" id="ARBA00022723"/>
    </source>
</evidence>
<dbReference type="Gene3D" id="3.40.720.10">
    <property type="entry name" value="Alkaline Phosphatase, subunit A"/>
    <property type="match status" value="1"/>
</dbReference>
<feature type="signal peptide" evidence="10">
    <location>
        <begin position="1"/>
        <end position="18"/>
    </location>
</feature>
<dbReference type="SUPFAM" id="SSF53649">
    <property type="entry name" value="Alkaline phosphatase-like"/>
    <property type="match status" value="1"/>
</dbReference>
<evidence type="ECO:0000259" key="11">
    <source>
        <dbReference type="Pfam" id="PF06415"/>
    </source>
</evidence>
<dbReference type="AlphaFoldDB" id="A0AAD7AQQ0"/>
<dbReference type="PANTHER" id="PTHR31637">
    <property type="entry name" value="2,3-BISPHOSPHOGLYCERATE-INDEPENDENT PHOSPHOGLYCERATE MUTASE"/>
    <property type="match status" value="1"/>
</dbReference>
<keyword evidence="10" id="KW-0732">Signal</keyword>
<dbReference type="Proteomes" id="UP001218218">
    <property type="component" value="Unassembled WGS sequence"/>
</dbReference>
<dbReference type="EC" id="5.4.2.12" evidence="4"/>
<dbReference type="InterPro" id="IPR011258">
    <property type="entry name" value="BPG-indep_PGM_N"/>
</dbReference>
<evidence type="ECO:0000256" key="3">
    <source>
        <dbReference type="ARBA" id="ARBA00008819"/>
    </source>
</evidence>
<accession>A0AAD7AQQ0</accession>
<evidence type="ECO:0000256" key="1">
    <source>
        <dbReference type="ARBA" id="ARBA00001936"/>
    </source>
</evidence>
<keyword evidence="5" id="KW-0479">Metal-binding</keyword>
<evidence type="ECO:0000313" key="12">
    <source>
        <dbReference type="EMBL" id="KAJ7366248.1"/>
    </source>
</evidence>
<organism evidence="12 13">
    <name type="scientific">Mycena albidolilacea</name>
    <dbReference type="NCBI Taxonomy" id="1033008"/>
    <lineage>
        <taxon>Eukaryota</taxon>
        <taxon>Fungi</taxon>
        <taxon>Dikarya</taxon>
        <taxon>Basidiomycota</taxon>
        <taxon>Agaricomycotina</taxon>
        <taxon>Agaricomycetes</taxon>
        <taxon>Agaricomycetidae</taxon>
        <taxon>Agaricales</taxon>
        <taxon>Marasmiineae</taxon>
        <taxon>Mycenaceae</taxon>
        <taxon>Mycena</taxon>
    </lineage>
</organism>
<dbReference type="InterPro" id="IPR005995">
    <property type="entry name" value="Pgm_bpd_ind"/>
</dbReference>
<comment type="cofactor">
    <cofactor evidence="1">
        <name>Mn(2+)</name>
        <dbReference type="ChEBI" id="CHEBI:29035"/>
    </cofactor>
</comment>
<dbReference type="EMBL" id="JARIHO010000002">
    <property type="protein sequence ID" value="KAJ7366248.1"/>
    <property type="molecule type" value="Genomic_DNA"/>
</dbReference>
<dbReference type="Gene3D" id="3.40.1450.10">
    <property type="entry name" value="BPG-independent phosphoglycerate mutase, domain B"/>
    <property type="match status" value="1"/>
</dbReference>
<evidence type="ECO:0000256" key="6">
    <source>
        <dbReference type="ARBA" id="ARBA00023152"/>
    </source>
</evidence>
<sequence>MLSYKTVFLALLSSSSLALLTRRELPQASGNVVLKVNQLSNETILADLKHAKDGNGRLHLRGLVRHLSFPISDGGVHSHNTHLYALLETRDVRLGDGRDTAPRSAAGYGQDLLDFLKKEEYGELATVVGRYYAMDRDKRWERVKIAVDGLIKANYEKDVTDEFLKPIIVNGDAGLRVHGDTLFFFNYRSDRMREPVTVLGLPEKPMEVTVPKDLHITTMSRYNTEFPFPVAFPPQAVTNVLAEWLRGQGVKQAHVAETEKYAHVTFFFNGGVEKQFEGEERFMIPSPKPEMSVQTVADKVTSIVKSKEYDFVMFNFAPPNMLATRGNTDATLCAITHTDAAVGTVYDACQAAGYILLVTADHGNAEQMRDAKAGAPQLTYGIYDEEREKNKEKEGDGEEEEEGALCDVAPTALDLMGLPKPEEMTGSSLLAKKPDGK</sequence>
<dbReference type="InterPro" id="IPR017850">
    <property type="entry name" value="Alkaline_phosphatase_core_sf"/>
</dbReference>
<dbReference type="GO" id="GO:0006096">
    <property type="term" value="P:glycolytic process"/>
    <property type="evidence" value="ECO:0007669"/>
    <property type="project" value="UniProtKB-KW"/>
</dbReference>
<proteinExistence type="inferred from homology"/>
<dbReference type="Pfam" id="PF06415">
    <property type="entry name" value="iPGM_N"/>
    <property type="match status" value="1"/>
</dbReference>
<dbReference type="GO" id="GO:0005737">
    <property type="term" value="C:cytoplasm"/>
    <property type="evidence" value="ECO:0007669"/>
    <property type="project" value="InterPro"/>
</dbReference>
<reference evidence="12" key="1">
    <citation type="submission" date="2023-03" db="EMBL/GenBank/DDBJ databases">
        <title>Massive genome expansion in bonnet fungi (Mycena s.s.) driven by repeated elements and novel gene families across ecological guilds.</title>
        <authorList>
            <consortium name="Lawrence Berkeley National Laboratory"/>
            <person name="Harder C.B."/>
            <person name="Miyauchi S."/>
            <person name="Viragh M."/>
            <person name="Kuo A."/>
            <person name="Thoen E."/>
            <person name="Andreopoulos B."/>
            <person name="Lu D."/>
            <person name="Skrede I."/>
            <person name="Drula E."/>
            <person name="Henrissat B."/>
            <person name="Morin E."/>
            <person name="Kohler A."/>
            <person name="Barry K."/>
            <person name="LaButti K."/>
            <person name="Morin E."/>
            <person name="Salamov A."/>
            <person name="Lipzen A."/>
            <person name="Mereny Z."/>
            <person name="Hegedus B."/>
            <person name="Baldrian P."/>
            <person name="Stursova M."/>
            <person name="Weitz H."/>
            <person name="Taylor A."/>
            <person name="Grigoriev I.V."/>
            <person name="Nagy L.G."/>
            <person name="Martin F."/>
            <person name="Kauserud H."/>
        </authorList>
    </citation>
    <scope>NUCLEOTIDE SEQUENCE</scope>
    <source>
        <strain evidence="12">CBHHK002</strain>
    </source>
</reference>
<dbReference type="InterPro" id="IPR036646">
    <property type="entry name" value="PGAM_B_sf"/>
</dbReference>
<dbReference type="NCBIfam" id="TIGR01307">
    <property type="entry name" value="pgm_bpd_ind"/>
    <property type="match status" value="1"/>
</dbReference>
<dbReference type="SUPFAM" id="SSF64158">
    <property type="entry name" value="2,3-Bisphosphoglycerate-independent phosphoglycerate mutase, substrate-binding domain"/>
    <property type="match status" value="1"/>
</dbReference>
<keyword evidence="13" id="KW-1185">Reference proteome</keyword>
<evidence type="ECO:0000256" key="8">
    <source>
        <dbReference type="ARBA" id="ARBA00023235"/>
    </source>
</evidence>
<dbReference type="GO" id="GO:0006007">
    <property type="term" value="P:glucose catabolic process"/>
    <property type="evidence" value="ECO:0007669"/>
    <property type="project" value="InterPro"/>
</dbReference>
<dbReference type="PANTHER" id="PTHR31637:SF0">
    <property type="entry name" value="2,3-BISPHOSPHOGLYCERATE-INDEPENDENT PHOSPHOGLYCERATE MUTASE"/>
    <property type="match status" value="1"/>
</dbReference>
<protein>
    <recommendedName>
        <fullName evidence="4">phosphoglycerate mutase (2,3-diphosphoglycerate-independent)</fullName>
        <ecNumber evidence="4">5.4.2.12</ecNumber>
    </recommendedName>
</protein>
<dbReference type="GO" id="GO:0030145">
    <property type="term" value="F:manganese ion binding"/>
    <property type="evidence" value="ECO:0007669"/>
    <property type="project" value="InterPro"/>
</dbReference>
<gene>
    <name evidence="12" type="ORF">DFH08DRAFT_920104</name>
</gene>
<evidence type="ECO:0000313" key="13">
    <source>
        <dbReference type="Proteomes" id="UP001218218"/>
    </source>
</evidence>
<feature type="region of interest" description="Disordered" evidence="9">
    <location>
        <begin position="376"/>
        <end position="437"/>
    </location>
</feature>
<feature type="compositionally biased region" description="Basic and acidic residues" evidence="9">
    <location>
        <begin position="384"/>
        <end position="394"/>
    </location>
</feature>
<evidence type="ECO:0000256" key="2">
    <source>
        <dbReference type="ARBA" id="ARBA00004798"/>
    </source>
</evidence>
<comment type="pathway">
    <text evidence="2">Carbohydrate degradation; glycolysis; pyruvate from D-glyceraldehyde 3-phosphate: step 3/5.</text>
</comment>
<comment type="similarity">
    <text evidence="3">Belongs to the BPG-independent phosphoglycerate mutase family.</text>
</comment>
<comment type="caution">
    <text evidence="12">The sequence shown here is derived from an EMBL/GenBank/DDBJ whole genome shotgun (WGS) entry which is preliminary data.</text>
</comment>
<keyword evidence="6" id="KW-0324">Glycolysis</keyword>
<feature type="compositionally biased region" description="Acidic residues" evidence="9">
    <location>
        <begin position="395"/>
        <end position="404"/>
    </location>
</feature>
<evidence type="ECO:0000256" key="4">
    <source>
        <dbReference type="ARBA" id="ARBA00012026"/>
    </source>
</evidence>
<evidence type="ECO:0000256" key="9">
    <source>
        <dbReference type="SAM" id="MobiDB-lite"/>
    </source>
</evidence>
<evidence type="ECO:0000256" key="10">
    <source>
        <dbReference type="SAM" id="SignalP"/>
    </source>
</evidence>
<feature type="chain" id="PRO_5042085442" description="phosphoglycerate mutase (2,3-diphosphoglycerate-independent)" evidence="10">
    <location>
        <begin position="19"/>
        <end position="437"/>
    </location>
</feature>
<keyword evidence="7" id="KW-0464">Manganese</keyword>
<dbReference type="GO" id="GO:0004619">
    <property type="term" value="F:phosphoglycerate mutase activity"/>
    <property type="evidence" value="ECO:0007669"/>
    <property type="project" value="UniProtKB-EC"/>
</dbReference>
<evidence type="ECO:0000256" key="7">
    <source>
        <dbReference type="ARBA" id="ARBA00023211"/>
    </source>
</evidence>
<name>A0AAD7AQQ0_9AGAR</name>